<dbReference type="PANTHER" id="PTHR18921:SF2">
    <property type="entry name" value="THYROID RECEPTOR-INTERACTING PROTEIN 11"/>
    <property type="match status" value="1"/>
</dbReference>
<sequence length="283" mass="31833">MSSWFGGLGSGLGHSLGQVGSRVASLTGHINFTKDTLIQGTEEVQELSNSRVGRNEIEAIQTILRSENATLKNLITELKEKASELQLKQQSTNYQYSLQRETQVRLLRARQTALQDQVLQLRSAALSVHFGAGGGPAATALPSFLCGTSTMTWDFADINWSQQEINRLSNEVSRLESQVGHWRHIAQASMAPRTKSSDPSEICNLQDTMKELQQRLSQATGKHQHKMTVLQNAHKQKLTEISQKDRDGFKRESDAENEIIRLHRINQDNNIFTDNQQRNQLWA</sequence>
<keyword evidence="3 4" id="KW-0175">Coiled coil</keyword>
<dbReference type="HOGENOM" id="CLU_054146_0_0_1"/>
<organism evidence="5 6">
    <name type="scientific">Loxodonta africana</name>
    <name type="common">African elephant</name>
    <dbReference type="NCBI Taxonomy" id="9785"/>
    <lineage>
        <taxon>Eukaryota</taxon>
        <taxon>Metazoa</taxon>
        <taxon>Chordata</taxon>
        <taxon>Craniata</taxon>
        <taxon>Vertebrata</taxon>
        <taxon>Euteleostomi</taxon>
        <taxon>Mammalia</taxon>
        <taxon>Eutheria</taxon>
        <taxon>Afrotheria</taxon>
        <taxon>Proboscidea</taxon>
        <taxon>Elephantidae</taxon>
        <taxon>Loxodonta</taxon>
    </lineage>
</organism>
<evidence type="ECO:0000256" key="4">
    <source>
        <dbReference type="SAM" id="Coils"/>
    </source>
</evidence>
<reference evidence="5" key="2">
    <citation type="submission" date="2025-08" db="UniProtKB">
        <authorList>
            <consortium name="Ensembl"/>
        </authorList>
    </citation>
    <scope>IDENTIFICATION</scope>
    <source>
        <strain evidence="5">Isolate ISIS603380</strain>
    </source>
</reference>
<comment type="subcellular location">
    <subcellularLocation>
        <location evidence="1">Golgi apparatus</location>
    </subcellularLocation>
</comment>
<dbReference type="Proteomes" id="UP000007646">
    <property type="component" value="Unassembled WGS sequence"/>
</dbReference>
<feature type="coiled-coil region" evidence="4">
    <location>
        <begin position="64"/>
        <end position="91"/>
    </location>
</feature>
<name>G3UIE1_LOXAF</name>
<dbReference type="eggNOG" id="ENOG502QRXC">
    <property type="taxonomic scope" value="Eukaryota"/>
</dbReference>
<evidence type="ECO:0000313" key="6">
    <source>
        <dbReference type="Proteomes" id="UP000007646"/>
    </source>
</evidence>
<dbReference type="AlphaFoldDB" id="G3UIE1"/>
<evidence type="ECO:0000256" key="3">
    <source>
        <dbReference type="ARBA" id="ARBA00023054"/>
    </source>
</evidence>
<keyword evidence="6" id="KW-1185">Reference proteome</keyword>
<dbReference type="GeneTree" id="ENSGT00710000106769"/>
<evidence type="ECO:0000313" key="5">
    <source>
        <dbReference type="Ensembl" id="ENSLAFP00000027599.1"/>
    </source>
</evidence>
<dbReference type="GO" id="GO:0007030">
    <property type="term" value="P:Golgi organization"/>
    <property type="evidence" value="ECO:0007669"/>
    <property type="project" value="TreeGrafter"/>
</dbReference>
<dbReference type="STRING" id="9785.ENSLAFP00000027599"/>
<dbReference type="PANTHER" id="PTHR18921">
    <property type="entry name" value="MYOSIN HEAVY CHAIN - RELATED"/>
    <property type="match status" value="1"/>
</dbReference>
<keyword evidence="2" id="KW-0333">Golgi apparatus</keyword>
<dbReference type="InParanoid" id="G3UIE1"/>
<accession>G3UIE1</accession>
<dbReference type="GO" id="GO:0006888">
    <property type="term" value="P:endoplasmic reticulum to Golgi vesicle-mediated transport"/>
    <property type="evidence" value="ECO:0007669"/>
    <property type="project" value="TreeGrafter"/>
</dbReference>
<dbReference type="GO" id="GO:0031267">
    <property type="term" value="F:small GTPase binding"/>
    <property type="evidence" value="ECO:0007669"/>
    <property type="project" value="TreeGrafter"/>
</dbReference>
<protein>
    <recommendedName>
        <fullName evidence="7">Thyroid hormone receptor interactor 11</fullName>
    </recommendedName>
</protein>
<proteinExistence type="predicted"/>
<reference evidence="5 6" key="1">
    <citation type="submission" date="2009-06" db="EMBL/GenBank/DDBJ databases">
        <title>The Genome Sequence of Loxodonta africana (African elephant).</title>
        <authorList>
            <person name="Di Palma F."/>
            <person name="Heiman D."/>
            <person name="Young S."/>
            <person name="Johnson J."/>
            <person name="Lander E.S."/>
            <person name="Lindblad-Toh K."/>
        </authorList>
    </citation>
    <scope>NUCLEOTIDE SEQUENCE [LARGE SCALE GENOMIC DNA]</scope>
    <source>
        <strain evidence="5 6">Isolate ISIS603380</strain>
    </source>
</reference>
<reference evidence="5" key="3">
    <citation type="submission" date="2025-09" db="UniProtKB">
        <authorList>
            <consortium name="Ensembl"/>
        </authorList>
    </citation>
    <scope>IDENTIFICATION</scope>
    <source>
        <strain evidence="5">Isolate ISIS603380</strain>
    </source>
</reference>
<evidence type="ECO:0008006" key="7">
    <source>
        <dbReference type="Google" id="ProtNLM"/>
    </source>
</evidence>
<dbReference type="OMA" id="HRINQDN"/>
<evidence type="ECO:0000256" key="1">
    <source>
        <dbReference type="ARBA" id="ARBA00004555"/>
    </source>
</evidence>
<evidence type="ECO:0000256" key="2">
    <source>
        <dbReference type="ARBA" id="ARBA00023034"/>
    </source>
</evidence>
<dbReference type="Ensembl" id="ENSLAFT00000035428.1">
    <property type="protein sequence ID" value="ENSLAFP00000027599.1"/>
    <property type="gene ID" value="ENSLAFG00000025819.1"/>
</dbReference>
<dbReference type="GO" id="GO:0005794">
    <property type="term" value="C:Golgi apparatus"/>
    <property type="evidence" value="ECO:0007669"/>
    <property type="project" value="UniProtKB-SubCell"/>
</dbReference>